<accession>A0A413TY55</accession>
<keyword evidence="2" id="KW-0472">Membrane</keyword>
<evidence type="ECO:0000256" key="1">
    <source>
        <dbReference type="SAM" id="Coils"/>
    </source>
</evidence>
<gene>
    <name evidence="3" type="ORF">DW914_06535</name>
</gene>
<feature type="transmembrane region" description="Helical" evidence="2">
    <location>
        <begin position="21"/>
        <end position="46"/>
    </location>
</feature>
<evidence type="ECO:0000256" key="2">
    <source>
        <dbReference type="SAM" id="Phobius"/>
    </source>
</evidence>
<evidence type="ECO:0000313" key="3">
    <source>
        <dbReference type="EMBL" id="RHA89873.1"/>
    </source>
</evidence>
<keyword evidence="2" id="KW-1133">Transmembrane helix</keyword>
<dbReference type="Proteomes" id="UP000283492">
    <property type="component" value="Unassembled WGS sequence"/>
</dbReference>
<keyword evidence="1" id="KW-0175">Coiled coil</keyword>
<dbReference type="RefSeq" id="WP_118580701.1">
    <property type="nucleotide sequence ID" value="NZ_CABJFX010000008.1"/>
</dbReference>
<name>A0A413TY55_9FIRM</name>
<evidence type="ECO:0000313" key="4">
    <source>
        <dbReference type="Proteomes" id="UP000283492"/>
    </source>
</evidence>
<comment type="caution">
    <text evidence="3">The sequence shown here is derived from an EMBL/GenBank/DDBJ whole genome shotgun (WGS) entry which is preliminary data.</text>
</comment>
<proteinExistence type="predicted"/>
<feature type="coiled-coil region" evidence="1">
    <location>
        <begin position="175"/>
        <end position="266"/>
    </location>
</feature>
<dbReference type="AlphaFoldDB" id="A0A413TY55"/>
<dbReference type="EMBL" id="QSFX01000008">
    <property type="protein sequence ID" value="RHA89873.1"/>
    <property type="molecule type" value="Genomic_DNA"/>
</dbReference>
<protein>
    <submittedName>
        <fullName evidence="3">Uncharacterized protein</fullName>
    </submittedName>
</protein>
<organism evidence="3 4">
    <name type="scientific">Roseburia inulinivorans</name>
    <dbReference type="NCBI Taxonomy" id="360807"/>
    <lineage>
        <taxon>Bacteria</taxon>
        <taxon>Bacillati</taxon>
        <taxon>Bacillota</taxon>
        <taxon>Clostridia</taxon>
        <taxon>Lachnospirales</taxon>
        <taxon>Lachnospiraceae</taxon>
        <taxon>Roseburia</taxon>
    </lineage>
</organism>
<sequence>MKKEKTAAIIFNKYKKAKHRTSMILTGFIIFIVCGYALFFTSKVWYPDNNDLIKPSKMNVARQWDSRQVTLISWEYCKPQSEMEIVLTIKNMSFDGINTYDLTALDRKKGYLTTSLYLQEKDLYVIRIQDIPDDWSEISLQIRKEDANALKLYTNKRAVDTTDKIEDLTYAQYMIEQQNGIIEGYEQMIEALNKQIEEEQQTIENCKSEIEELKESEKYQTAQEQKNTEQLIAKANSQIGTSNSNIDNYKDQIEEYKERIKNARLQIEQYE</sequence>
<keyword evidence="2" id="KW-0812">Transmembrane</keyword>
<reference evidence="3 4" key="1">
    <citation type="submission" date="2018-08" db="EMBL/GenBank/DDBJ databases">
        <title>A genome reference for cultivated species of the human gut microbiota.</title>
        <authorList>
            <person name="Zou Y."/>
            <person name="Xue W."/>
            <person name="Luo G."/>
        </authorList>
    </citation>
    <scope>NUCLEOTIDE SEQUENCE [LARGE SCALE GENOMIC DNA]</scope>
    <source>
        <strain evidence="3 4">AM42-1AC</strain>
    </source>
</reference>